<dbReference type="WBParaSite" id="Pan_g17743.t1">
    <property type="protein sequence ID" value="Pan_g17743.t1"/>
    <property type="gene ID" value="Pan_g17743"/>
</dbReference>
<evidence type="ECO:0000313" key="3">
    <source>
        <dbReference type="WBParaSite" id="Pan_g17743.t1"/>
    </source>
</evidence>
<evidence type="ECO:0000256" key="1">
    <source>
        <dbReference type="SAM" id="MobiDB-lite"/>
    </source>
</evidence>
<organism evidence="2 3">
    <name type="scientific">Panagrellus redivivus</name>
    <name type="common">Microworm</name>
    <dbReference type="NCBI Taxonomy" id="6233"/>
    <lineage>
        <taxon>Eukaryota</taxon>
        <taxon>Metazoa</taxon>
        <taxon>Ecdysozoa</taxon>
        <taxon>Nematoda</taxon>
        <taxon>Chromadorea</taxon>
        <taxon>Rhabditida</taxon>
        <taxon>Tylenchina</taxon>
        <taxon>Panagrolaimomorpha</taxon>
        <taxon>Panagrolaimoidea</taxon>
        <taxon>Panagrolaimidae</taxon>
        <taxon>Panagrellus</taxon>
    </lineage>
</organism>
<dbReference type="Proteomes" id="UP000492821">
    <property type="component" value="Unassembled WGS sequence"/>
</dbReference>
<proteinExistence type="predicted"/>
<evidence type="ECO:0000313" key="2">
    <source>
        <dbReference type="Proteomes" id="UP000492821"/>
    </source>
</evidence>
<name>A0A7E4V865_PANRE</name>
<dbReference type="AlphaFoldDB" id="A0A7E4V865"/>
<protein>
    <submittedName>
        <fullName evidence="3">HECT domain-containing protein</fullName>
    </submittedName>
</protein>
<sequence length="155" mass="18058">MSSLLDRIKNLLGLNKIHYELPPPPLLQDTRANPLDEDTRPFENRQDRQEWSNPPRILRCLFQFNLTVPLYRNYAPFFAFTGQAVREKLIEIAGEDAAYLEAFLLNQRMIKTVDLENADVLIPDERIDHTNMPAKIREIAAGGFREEVAYMERNQ</sequence>
<reference evidence="3" key="2">
    <citation type="submission" date="2020-10" db="UniProtKB">
        <authorList>
            <consortium name="WormBaseParasite"/>
        </authorList>
    </citation>
    <scope>IDENTIFICATION</scope>
</reference>
<keyword evidence="2" id="KW-1185">Reference proteome</keyword>
<feature type="compositionally biased region" description="Basic and acidic residues" evidence="1">
    <location>
        <begin position="37"/>
        <end position="50"/>
    </location>
</feature>
<accession>A0A7E4V865</accession>
<feature type="region of interest" description="Disordered" evidence="1">
    <location>
        <begin position="25"/>
        <end position="50"/>
    </location>
</feature>
<reference evidence="2" key="1">
    <citation type="journal article" date="2013" name="Genetics">
        <title>The draft genome and transcriptome of Panagrellus redivivus are shaped by the harsh demands of a free-living lifestyle.</title>
        <authorList>
            <person name="Srinivasan J."/>
            <person name="Dillman A.R."/>
            <person name="Macchietto M.G."/>
            <person name="Heikkinen L."/>
            <person name="Lakso M."/>
            <person name="Fracchia K.M."/>
            <person name="Antoshechkin I."/>
            <person name="Mortazavi A."/>
            <person name="Wong G."/>
            <person name="Sternberg P.W."/>
        </authorList>
    </citation>
    <scope>NUCLEOTIDE SEQUENCE [LARGE SCALE GENOMIC DNA]</scope>
    <source>
        <strain evidence="2">MT8872</strain>
    </source>
</reference>